<evidence type="ECO:0000259" key="1">
    <source>
        <dbReference type="Pfam" id="PF13302"/>
    </source>
</evidence>
<dbReference type="PANTHER" id="PTHR43792">
    <property type="entry name" value="GNAT FAMILY, PUTATIVE (AFU_ORTHOLOGUE AFUA_3G00765)-RELATED-RELATED"/>
    <property type="match status" value="1"/>
</dbReference>
<dbReference type="EMBL" id="QCZH01000007">
    <property type="protein sequence ID" value="PWA09273.1"/>
    <property type="molecule type" value="Genomic_DNA"/>
</dbReference>
<dbReference type="Pfam" id="PF13302">
    <property type="entry name" value="Acetyltransf_3"/>
    <property type="match status" value="1"/>
</dbReference>
<keyword evidence="3" id="KW-1185">Reference proteome</keyword>
<comment type="caution">
    <text evidence="2">The sequence shown here is derived from an EMBL/GenBank/DDBJ whole genome shotgun (WGS) entry which is preliminary data.</text>
</comment>
<dbReference type="RefSeq" id="WP_116762425.1">
    <property type="nucleotide sequence ID" value="NZ_QCZH01000007.1"/>
</dbReference>
<dbReference type="AlphaFoldDB" id="A0A2U1JWR5"/>
<dbReference type="Proteomes" id="UP000245618">
    <property type="component" value="Unassembled WGS sequence"/>
</dbReference>
<dbReference type="PANTHER" id="PTHR43792:SF1">
    <property type="entry name" value="N-ACETYLTRANSFERASE DOMAIN-CONTAINING PROTEIN"/>
    <property type="match status" value="1"/>
</dbReference>
<dbReference type="InterPro" id="IPR016181">
    <property type="entry name" value="Acyl_CoA_acyltransferase"/>
</dbReference>
<dbReference type="SUPFAM" id="SSF55729">
    <property type="entry name" value="Acyl-CoA N-acyltransferases (Nat)"/>
    <property type="match status" value="1"/>
</dbReference>
<reference evidence="2 3" key="1">
    <citation type="submission" date="2018-04" db="EMBL/GenBank/DDBJ databases">
        <title>Flavobacterium sp. nov., isolated from glacier ice.</title>
        <authorList>
            <person name="Liu Q."/>
            <person name="Xin Y.-H."/>
        </authorList>
    </citation>
    <scope>NUCLEOTIDE SEQUENCE [LARGE SCALE GENOMIC DNA]</scope>
    <source>
        <strain evidence="2 3">LB2P30</strain>
    </source>
</reference>
<feature type="domain" description="N-acetyltransferase" evidence="1">
    <location>
        <begin position="9"/>
        <end position="145"/>
    </location>
</feature>
<dbReference type="Gene3D" id="3.40.630.30">
    <property type="match status" value="1"/>
</dbReference>
<gene>
    <name evidence="2" type="ORF">DB891_08240</name>
</gene>
<evidence type="ECO:0000313" key="2">
    <source>
        <dbReference type="EMBL" id="PWA09273.1"/>
    </source>
</evidence>
<protein>
    <submittedName>
        <fullName evidence="2">N-acetyltransferase</fullName>
    </submittedName>
</protein>
<dbReference type="OrthoDB" id="9798081at2"/>
<sequence>MQHAYSTDRLLLNEINLDDAEFISELVNTPEWIKFIGDRNIKSIAEANEYIQKIISNPNTNFWVVRIQDQQTPIGIITFIKRDYLDHYDIGFAFLAKYTKKGYAHEASIVVLNDAVKNYNHKQILATTVKENTNSIQLLEKLGLQFYKEIQNENQLLQVYSITADKLLIDQLTESFFNIFTNSNQQQPNWNTIYTICLPETIIIKKSTNNEEVYNLSTFIEPRKKTLSDGTLTEFMEYETSEETRVVGSISQRFSRFQKKGYHNGTYFEGNGNKLFQYVKTNNGWKISSVIWEDDTLE</sequence>
<dbReference type="InterPro" id="IPR051531">
    <property type="entry name" value="N-acetyltransferase"/>
</dbReference>
<organism evidence="2 3">
    <name type="scientific">Flavobacterium laiguense</name>
    <dbReference type="NCBI Taxonomy" id="2169409"/>
    <lineage>
        <taxon>Bacteria</taxon>
        <taxon>Pseudomonadati</taxon>
        <taxon>Bacteroidota</taxon>
        <taxon>Flavobacteriia</taxon>
        <taxon>Flavobacteriales</taxon>
        <taxon>Flavobacteriaceae</taxon>
        <taxon>Flavobacterium</taxon>
    </lineage>
</organism>
<dbReference type="GO" id="GO:0016747">
    <property type="term" value="F:acyltransferase activity, transferring groups other than amino-acyl groups"/>
    <property type="evidence" value="ECO:0007669"/>
    <property type="project" value="InterPro"/>
</dbReference>
<evidence type="ECO:0000313" key="3">
    <source>
        <dbReference type="Proteomes" id="UP000245618"/>
    </source>
</evidence>
<proteinExistence type="predicted"/>
<keyword evidence="2" id="KW-0808">Transferase</keyword>
<accession>A0A2U1JWR5</accession>
<name>A0A2U1JWR5_9FLAO</name>
<dbReference type="InterPro" id="IPR000182">
    <property type="entry name" value="GNAT_dom"/>
</dbReference>